<keyword evidence="1" id="KW-0167">Capsid protein</keyword>
<dbReference type="InterPro" id="IPR014255">
    <property type="entry name" value="Spore_coat_CotS"/>
</dbReference>
<keyword evidence="1" id="KW-0946">Virion</keyword>
<dbReference type="Proteomes" id="UP000460412">
    <property type="component" value="Unassembled WGS sequence"/>
</dbReference>
<keyword evidence="2" id="KW-1185">Reference proteome</keyword>
<protein>
    <submittedName>
        <fullName evidence="1">CotS family spore coat protein</fullName>
    </submittedName>
</protein>
<dbReference type="Gene3D" id="3.30.200.20">
    <property type="entry name" value="Phosphorylase Kinase, domain 1"/>
    <property type="match status" value="1"/>
</dbReference>
<proteinExistence type="predicted"/>
<gene>
    <name evidence="1" type="ORF">GN277_00685</name>
</gene>
<dbReference type="SUPFAM" id="SSF56112">
    <property type="entry name" value="Protein kinase-like (PK-like)"/>
    <property type="match status" value="1"/>
</dbReference>
<dbReference type="EMBL" id="WUQX01000001">
    <property type="protein sequence ID" value="MXP74009.1"/>
    <property type="molecule type" value="Genomic_DNA"/>
</dbReference>
<dbReference type="GO" id="GO:0042601">
    <property type="term" value="C:endospore-forming forespore"/>
    <property type="evidence" value="ECO:0007669"/>
    <property type="project" value="TreeGrafter"/>
</dbReference>
<accession>A0A7X3MCQ9</accession>
<dbReference type="AlphaFoldDB" id="A0A7X3MCQ9"/>
<organism evidence="1 2">
    <name type="scientific">Sporofaciens musculi</name>
    <dbReference type="NCBI Taxonomy" id="2681861"/>
    <lineage>
        <taxon>Bacteria</taxon>
        <taxon>Bacillati</taxon>
        <taxon>Bacillota</taxon>
        <taxon>Clostridia</taxon>
        <taxon>Lachnospirales</taxon>
        <taxon>Lachnospiraceae</taxon>
        <taxon>Sporofaciens</taxon>
    </lineage>
</organism>
<dbReference type="InterPro" id="IPR047175">
    <property type="entry name" value="CotS-like"/>
</dbReference>
<dbReference type="PANTHER" id="PTHR39179:SF1">
    <property type="entry name" value="SPORE COAT PROTEIN I"/>
    <property type="match status" value="1"/>
</dbReference>
<dbReference type="InterPro" id="IPR011009">
    <property type="entry name" value="Kinase-like_dom_sf"/>
</dbReference>
<evidence type="ECO:0000313" key="2">
    <source>
        <dbReference type="Proteomes" id="UP000460412"/>
    </source>
</evidence>
<dbReference type="Gene3D" id="3.90.1200.10">
    <property type="match status" value="1"/>
</dbReference>
<comment type="caution">
    <text evidence="1">The sequence shown here is derived from an EMBL/GenBank/DDBJ whole genome shotgun (WGS) entry which is preliminary data.</text>
</comment>
<name>A0A7X3MCQ9_9FIRM</name>
<sequence length="337" mass="39793">MQEYELNVLEQYDVEVSGTRKTRGAVLCDSDQGLLLLKEVKVSEKRIPALYELHEYLNEQGYTRTDRIIQTKEGEYLAASEDGCQYLLKSWFQGRECDIKKPAELLAASGNLAKLHVLMCRSLANSVAPGAHLGEEYLRHNRELKKVRKFMRGISPKGEFESAFLKYFEQMYQWADCAINELENSDYDKIYRESVEKGCMTHGEYNYHNILMLSAEHSHRREPYQIAVTNFEKFKRDVQVEDLYYFLRKVMEKQGWKVRLGDNMLNTYSAIRPLSREEMEYLKVRLIYPEKFWKVANSYYHSNKAWISAKSIEKLSMAIRQTEEKKRFLEDIFSFHL</sequence>
<reference evidence="1 2" key="1">
    <citation type="submission" date="2019-12" db="EMBL/GenBank/DDBJ databases">
        <title>Sporaefaciens musculi gen. nov., sp. nov., a novel bacterium isolated from the caecum of an obese mouse.</title>
        <authorList>
            <person name="Rasmussen T.S."/>
            <person name="Streidl T."/>
            <person name="Hitch T.C.A."/>
            <person name="Wortmann E."/>
            <person name="Deptula P."/>
            <person name="Hansen M."/>
            <person name="Nielsen D.S."/>
            <person name="Clavel T."/>
            <person name="Vogensen F.K."/>
        </authorList>
    </citation>
    <scope>NUCLEOTIDE SEQUENCE [LARGE SCALE GENOMIC DNA]</scope>
    <source>
        <strain evidence="1 2">WCA-9-b2</strain>
    </source>
</reference>
<dbReference type="NCBIfam" id="TIGR02906">
    <property type="entry name" value="spore_CotS"/>
    <property type="match status" value="1"/>
</dbReference>
<dbReference type="PANTHER" id="PTHR39179">
    <property type="entry name" value="SPORE COAT PROTEIN I"/>
    <property type="match status" value="1"/>
</dbReference>
<evidence type="ECO:0000313" key="1">
    <source>
        <dbReference type="EMBL" id="MXP74009.1"/>
    </source>
</evidence>
<dbReference type="RefSeq" id="WP_159756230.1">
    <property type="nucleotide sequence ID" value="NZ_WUQX01000001.1"/>
</dbReference>